<gene>
    <name evidence="2" type="ORF">GCM10022239_11210</name>
</gene>
<dbReference type="PROSITE" id="PS50846">
    <property type="entry name" value="HMA_2"/>
    <property type="match status" value="1"/>
</dbReference>
<keyword evidence="3" id="KW-1185">Reference proteome</keyword>
<dbReference type="InterPro" id="IPR006121">
    <property type="entry name" value="HMA_dom"/>
</dbReference>
<evidence type="ECO:0000259" key="1">
    <source>
        <dbReference type="PROSITE" id="PS50846"/>
    </source>
</evidence>
<dbReference type="InterPro" id="IPR036163">
    <property type="entry name" value="HMA_dom_sf"/>
</dbReference>
<dbReference type="Proteomes" id="UP001501004">
    <property type="component" value="Unassembled WGS sequence"/>
</dbReference>
<dbReference type="EMBL" id="BAABAE010000003">
    <property type="protein sequence ID" value="GAA3737196.1"/>
    <property type="molecule type" value="Genomic_DNA"/>
</dbReference>
<reference evidence="3" key="1">
    <citation type="journal article" date="2019" name="Int. J. Syst. Evol. Microbiol.">
        <title>The Global Catalogue of Microorganisms (GCM) 10K type strain sequencing project: providing services to taxonomists for standard genome sequencing and annotation.</title>
        <authorList>
            <consortium name="The Broad Institute Genomics Platform"/>
            <consortium name="The Broad Institute Genome Sequencing Center for Infectious Disease"/>
            <person name="Wu L."/>
            <person name="Ma J."/>
        </authorList>
    </citation>
    <scope>NUCLEOTIDE SEQUENCE [LARGE SCALE GENOMIC DNA]</scope>
    <source>
        <strain evidence="3">JCM 16949</strain>
    </source>
</reference>
<dbReference type="Pfam" id="PF00403">
    <property type="entry name" value="HMA"/>
    <property type="match status" value="1"/>
</dbReference>
<name>A0ABP7FE59_9MICO</name>
<feature type="domain" description="HMA" evidence="1">
    <location>
        <begin position="6"/>
        <end position="72"/>
    </location>
</feature>
<accession>A0ABP7FE59</accession>
<evidence type="ECO:0000313" key="3">
    <source>
        <dbReference type="Proteomes" id="UP001501004"/>
    </source>
</evidence>
<dbReference type="Gene3D" id="3.30.70.100">
    <property type="match status" value="1"/>
</dbReference>
<proteinExistence type="predicted"/>
<evidence type="ECO:0000313" key="2">
    <source>
        <dbReference type="EMBL" id="GAA3737196.1"/>
    </source>
</evidence>
<sequence length="77" mass="8351">MNTGIRTAKFETEPFTCPSCINKIETVVGRKPGVESAQVMFNSNKVKVSFDEAVVTADEIADSITKLGYPVLGQKVN</sequence>
<protein>
    <submittedName>
        <fullName evidence="2">Heavy metal-associated domain-containing protein</fullName>
    </submittedName>
</protein>
<dbReference type="RefSeq" id="WP_344754605.1">
    <property type="nucleotide sequence ID" value="NZ_BAABAE010000003.1"/>
</dbReference>
<dbReference type="SUPFAM" id="SSF55008">
    <property type="entry name" value="HMA, heavy metal-associated domain"/>
    <property type="match status" value="1"/>
</dbReference>
<comment type="caution">
    <text evidence="2">The sequence shown here is derived from an EMBL/GenBank/DDBJ whole genome shotgun (WGS) entry which is preliminary data.</text>
</comment>
<organism evidence="2 3">
    <name type="scientific">Leifsonella bigeumensis</name>
    <dbReference type="NCBI Taxonomy" id="433643"/>
    <lineage>
        <taxon>Bacteria</taxon>
        <taxon>Bacillati</taxon>
        <taxon>Actinomycetota</taxon>
        <taxon>Actinomycetes</taxon>
        <taxon>Micrococcales</taxon>
        <taxon>Microbacteriaceae</taxon>
        <taxon>Leifsonella</taxon>
    </lineage>
</organism>
<dbReference type="CDD" id="cd00371">
    <property type="entry name" value="HMA"/>
    <property type="match status" value="1"/>
</dbReference>